<dbReference type="InterPro" id="IPR001173">
    <property type="entry name" value="Glyco_trans_2-like"/>
</dbReference>
<name>A0A928W1T9_9CYAN</name>
<dbReference type="CDD" id="cd04186">
    <property type="entry name" value="GT_2_like_c"/>
    <property type="match status" value="1"/>
</dbReference>
<evidence type="ECO:0000259" key="6">
    <source>
        <dbReference type="Pfam" id="PF00535"/>
    </source>
</evidence>
<comment type="pathway">
    <text evidence="1">Cell wall biogenesis; cell wall polysaccharide biosynthesis.</text>
</comment>
<protein>
    <submittedName>
        <fullName evidence="7">Glycosyltransferase</fullName>
    </submittedName>
</protein>
<dbReference type="PANTHER" id="PTHR43179">
    <property type="entry name" value="RHAMNOSYLTRANSFERASE WBBL"/>
    <property type="match status" value="1"/>
</dbReference>
<keyword evidence="4" id="KW-0808">Transferase</keyword>
<dbReference type="Proteomes" id="UP000621799">
    <property type="component" value="Unassembled WGS sequence"/>
</dbReference>
<dbReference type="SUPFAM" id="SSF53756">
    <property type="entry name" value="UDP-Glycosyltransferase/glycogen phosphorylase"/>
    <property type="match status" value="1"/>
</dbReference>
<evidence type="ECO:0000313" key="8">
    <source>
        <dbReference type="Proteomes" id="UP000621799"/>
    </source>
</evidence>
<dbReference type="EMBL" id="JADEXN010000231">
    <property type="protein sequence ID" value="MBE9041685.1"/>
    <property type="molecule type" value="Genomic_DNA"/>
</dbReference>
<evidence type="ECO:0000256" key="1">
    <source>
        <dbReference type="ARBA" id="ARBA00004776"/>
    </source>
</evidence>
<evidence type="ECO:0000259" key="5">
    <source>
        <dbReference type="Pfam" id="PF00534"/>
    </source>
</evidence>
<evidence type="ECO:0000256" key="3">
    <source>
        <dbReference type="ARBA" id="ARBA00022676"/>
    </source>
</evidence>
<dbReference type="InterPro" id="IPR029044">
    <property type="entry name" value="Nucleotide-diphossugar_trans"/>
</dbReference>
<evidence type="ECO:0000313" key="7">
    <source>
        <dbReference type="EMBL" id="MBE9041685.1"/>
    </source>
</evidence>
<evidence type="ECO:0000256" key="4">
    <source>
        <dbReference type="ARBA" id="ARBA00022679"/>
    </source>
</evidence>
<proteinExistence type="inferred from homology"/>
<feature type="domain" description="Glycosyltransferase 2-like" evidence="6">
    <location>
        <begin position="8"/>
        <end position="169"/>
    </location>
</feature>
<dbReference type="InterPro" id="IPR001296">
    <property type="entry name" value="Glyco_trans_1"/>
</dbReference>
<evidence type="ECO:0000256" key="2">
    <source>
        <dbReference type="ARBA" id="ARBA00006739"/>
    </source>
</evidence>
<dbReference type="PANTHER" id="PTHR43179:SF12">
    <property type="entry name" value="GALACTOFURANOSYLTRANSFERASE GLFT2"/>
    <property type="match status" value="1"/>
</dbReference>
<dbReference type="RefSeq" id="WP_264321884.1">
    <property type="nucleotide sequence ID" value="NZ_JADEXN010000231.1"/>
</dbReference>
<keyword evidence="3" id="KW-0328">Glycosyltransferase</keyword>
<gene>
    <name evidence="7" type="ORF">IQ235_12930</name>
</gene>
<organism evidence="7 8">
    <name type="scientific">Zarconia navalis LEGE 11467</name>
    <dbReference type="NCBI Taxonomy" id="1828826"/>
    <lineage>
        <taxon>Bacteria</taxon>
        <taxon>Bacillati</taxon>
        <taxon>Cyanobacteriota</taxon>
        <taxon>Cyanophyceae</taxon>
        <taxon>Oscillatoriophycideae</taxon>
        <taxon>Oscillatoriales</taxon>
        <taxon>Oscillatoriales incertae sedis</taxon>
        <taxon>Zarconia</taxon>
        <taxon>Zarconia navalis</taxon>
    </lineage>
</organism>
<dbReference type="Pfam" id="PF00534">
    <property type="entry name" value="Glycos_transf_1"/>
    <property type="match status" value="1"/>
</dbReference>
<dbReference type="AlphaFoldDB" id="A0A928W1T9"/>
<dbReference type="Gene3D" id="3.40.50.2000">
    <property type="entry name" value="Glycogen Phosphorylase B"/>
    <property type="match status" value="1"/>
</dbReference>
<keyword evidence="8" id="KW-1185">Reference proteome</keyword>
<feature type="domain" description="Glycosyl transferase family 1" evidence="5">
    <location>
        <begin position="495"/>
        <end position="664"/>
    </location>
</feature>
<reference evidence="7" key="1">
    <citation type="submission" date="2020-10" db="EMBL/GenBank/DDBJ databases">
        <authorList>
            <person name="Castelo-Branco R."/>
            <person name="Eusebio N."/>
            <person name="Adriana R."/>
            <person name="Vieira A."/>
            <person name="Brugerolle De Fraissinette N."/>
            <person name="Rezende De Castro R."/>
            <person name="Schneider M.P."/>
            <person name="Vasconcelos V."/>
            <person name="Leao P.N."/>
        </authorList>
    </citation>
    <scope>NUCLEOTIDE SEQUENCE</scope>
    <source>
        <strain evidence="7">LEGE 11467</strain>
    </source>
</reference>
<comment type="caution">
    <text evidence="7">The sequence shown here is derived from an EMBL/GenBank/DDBJ whole genome shotgun (WGS) entry which is preliminary data.</text>
</comment>
<sequence>MSHLPICSAIVVNYNGLRYLKECLESLQQLDYPRDCLDLILVDNGSSDDSLDYVRQTFPEVRLFINSENNFAKALNLGIQHSKGEYIAFINNDAALDSQWLSTLLRHFNKHSNMGTVGGKIKFKDGRINSVGHRQLPNYFWDDIGLGEPDKGQYDRPREVEGLCWAAALFRKACLVDVGAVDEAFVMYFEDVDYAQRCREKGWKLGYVPEAIAYHVHGGSSQGNTLTEYFCNRNRFLYLAKHEPEQFVEAIETSVFTKQKQYERLFDALLAGAQKLWQHHDLRAIEPILERLQVKLIELYPHPVPDRFCRRLQSIAGDCKLSIYIYDHALHFVGGGQKYVATLASILQHQFDITFIGNKPVTISDLETWYGLNLSRCHLKIIPLSFFEKRRMANIDSSMVSPEMENPFDPISKESEDCDIFINVNQLEKVQPKSPISIFFCHFPDSWRNTHFAVDDYTFLIANSHFTIKWLKRRWNLEPTFLLYPPVDMTTVELPKEKIILSVARFEAGGSKKQIEEIEAFLKLRAVYPTDMEGWRLVLVGGSTPGNPYLKTVLKRVQKSEDAIVVLPNVSSTELKSWYARASIFWHACGLGEVNPQRCEHFGMATVEAMQNYCVPITFNGGGQPEIIEAGQSGFLFDTTNRLCEYTHELAVNPDRLSQMQNAAFDRGRQFSIKPFAQKVKAFFSILDREYRTVPLPDPAEVRMR</sequence>
<accession>A0A928W1T9</accession>
<dbReference type="CDD" id="cd03801">
    <property type="entry name" value="GT4_PimA-like"/>
    <property type="match status" value="1"/>
</dbReference>
<comment type="similarity">
    <text evidence="2">Belongs to the glycosyltransferase 2 family.</text>
</comment>
<dbReference type="Gene3D" id="3.90.550.10">
    <property type="entry name" value="Spore Coat Polysaccharide Biosynthesis Protein SpsA, Chain A"/>
    <property type="match status" value="1"/>
</dbReference>
<dbReference type="Pfam" id="PF00535">
    <property type="entry name" value="Glycos_transf_2"/>
    <property type="match status" value="1"/>
</dbReference>
<dbReference type="GO" id="GO:0016757">
    <property type="term" value="F:glycosyltransferase activity"/>
    <property type="evidence" value="ECO:0007669"/>
    <property type="project" value="UniProtKB-KW"/>
</dbReference>
<dbReference type="SUPFAM" id="SSF53448">
    <property type="entry name" value="Nucleotide-diphospho-sugar transferases"/>
    <property type="match status" value="1"/>
</dbReference>